<evidence type="ECO:0000313" key="2">
    <source>
        <dbReference type="Proteomes" id="UP001470752"/>
    </source>
</evidence>
<reference evidence="1 2" key="1">
    <citation type="submission" date="2024-04" db="EMBL/GenBank/DDBJ databases">
        <title>Human intestinal bacterial collection.</title>
        <authorList>
            <person name="Pauvert C."/>
            <person name="Hitch T.C.A."/>
            <person name="Clavel T."/>
        </authorList>
    </citation>
    <scope>NUCLEOTIDE SEQUENCE [LARGE SCALE GENOMIC DNA]</scope>
    <source>
        <strain evidence="1 2">CLA-AA-H161</strain>
    </source>
</reference>
<keyword evidence="2" id="KW-1185">Reference proteome</keyword>
<comment type="caution">
    <text evidence="1">The sequence shown here is derived from an EMBL/GenBank/DDBJ whole genome shotgun (WGS) entry which is preliminary data.</text>
</comment>
<accession>A0ABV1CLR8</accession>
<sequence length="128" mass="14797">MKKKETLKIRKSGFNPDRACYLTADGKYYCYKFEDIETGQTVTQKLEIGKDLSLELTTILDEADRNPEDAMFSEPEPENPLVAQVRRVIDEDCTEAQQNFFFEHFGMETQLEQMRQAEDTETGKLPTS</sequence>
<proteinExistence type="predicted"/>
<evidence type="ECO:0000313" key="1">
    <source>
        <dbReference type="EMBL" id="MEQ2413340.1"/>
    </source>
</evidence>
<organism evidence="1 2">
    <name type="scientific">Blautia acetigignens</name>
    <dbReference type="NCBI Taxonomy" id="2981783"/>
    <lineage>
        <taxon>Bacteria</taxon>
        <taxon>Bacillati</taxon>
        <taxon>Bacillota</taxon>
        <taxon>Clostridia</taxon>
        <taxon>Lachnospirales</taxon>
        <taxon>Lachnospiraceae</taxon>
        <taxon>Blautia</taxon>
    </lineage>
</organism>
<dbReference type="EMBL" id="JBBNFW010000166">
    <property type="protein sequence ID" value="MEQ2413340.1"/>
    <property type="molecule type" value="Genomic_DNA"/>
</dbReference>
<gene>
    <name evidence="1" type="ORF">AAAX94_09960</name>
</gene>
<dbReference type="RefSeq" id="WP_349083645.1">
    <property type="nucleotide sequence ID" value="NZ_JBBNFW010000166.1"/>
</dbReference>
<protein>
    <submittedName>
        <fullName evidence="1">Uncharacterized protein</fullName>
    </submittedName>
</protein>
<name>A0ABV1CLR8_9FIRM</name>
<dbReference type="Proteomes" id="UP001470752">
    <property type="component" value="Unassembled WGS sequence"/>
</dbReference>